<dbReference type="CDD" id="cd17546">
    <property type="entry name" value="REC_hyHK_CKI1_RcsC-like"/>
    <property type="match status" value="1"/>
</dbReference>
<dbReference type="RefSeq" id="WP_013563106.1">
    <property type="nucleotide sequence ID" value="NC_014962.1"/>
</dbReference>
<feature type="compositionally biased region" description="Low complexity" evidence="10">
    <location>
        <begin position="919"/>
        <end position="933"/>
    </location>
</feature>
<dbReference type="InterPro" id="IPR000700">
    <property type="entry name" value="PAS-assoc_C"/>
</dbReference>
<dbReference type="InterPro" id="IPR013655">
    <property type="entry name" value="PAS_fold_3"/>
</dbReference>
<dbReference type="Gene3D" id="3.30.565.10">
    <property type="entry name" value="Histidine kinase-like ATPase, C-terminal domain"/>
    <property type="match status" value="1"/>
</dbReference>
<dbReference type="InterPro" id="IPR000014">
    <property type="entry name" value="PAS"/>
</dbReference>
<dbReference type="InterPro" id="IPR001610">
    <property type="entry name" value="PAC"/>
</dbReference>
<evidence type="ECO:0000256" key="7">
    <source>
        <dbReference type="ARBA" id="ARBA00022840"/>
    </source>
</evidence>
<dbReference type="CDD" id="cd16922">
    <property type="entry name" value="HATPase_EvgS-ArcB-TorS-like"/>
    <property type="match status" value="1"/>
</dbReference>
<dbReference type="SMART" id="SM00388">
    <property type="entry name" value="HisKA"/>
    <property type="match status" value="1"/>
</dbReference>
<protein>
    <recommendedName>
        <fullName evidence="2">histidine kinase</fullName>
        <ecNumber evidence="2">2.7.13.3</ecNumber>
    </recommendedName>
</protein>
<evidence type="ECO:0000256" key="1">
    <source>
        <dbReference type="ARBA" id="ARBA00000085"/>
    </source>
</evidence>
<evidence type="ECO:0000256" key="8">
    <source>
        <dbReference type="ARBA" id="ARBA00023012"/>
    </source>
</evidence>
<dbReference type="CDD" id="cd00130">
    <property type="entry name" value="PAS"/>
    <property type="match status" value="2"/>
</dbReference>
<dbReference type="Pfam" id="PF00072">
    <property type="entry name" value="Response_reg"/>
    <property type="match status" value="1"/>
</dbReference>
<name>E8QWD0_ISOPI</name>
<organism evidence="15 16">
    <name type="scientific">Isosphaera pallida (strain ATCC 43644 / DSM 9630 / IS1B)</name>
    <dbReference type="NCBI Taxonomy" id="575540"/>
    <lineage>
        <taxon>Bacteria</taxon>
        <taxon>Pseudomonadati</taxon>
        <taxon>Planctomycetota</taxon>
        <taxon>Planctomycetia</taxon>
        <taxon>Isosphaerales</taxon>
        <taxon>Isosphaeraceae</taxon>
        <taxon>Isosphaera</taxon>
    </lineage>
</organism>
<dbReference type="HOGENOM" id="CLU_000445_114_15_0"/>
<dbReference type="InterPro" id="IPR035965">
    <property type="entry name" value="PAS-like_dom_sf"/>
</dbReference>
<feature type="modified residue" description="4-aspartylphosphate" evidence="9">
    <location>
        <position position="836"/>
    </location>
</feature>
<keyword evidence="6 15" id="KW-0418">Kinase</keyword>
<reference evidence="15 16" key="2">
    <citation type="journal article" date="2011" name="Stand. Genomic Sci.">
        <title>Complete genome sequence of Isosphaera pallida type strain (IS1B).</title>
        <authorList>
            <consortium name="US DOE Joint Genome Institute (JGI-PGF)"/>
            <person name="Goker M."/>
            <person name="Cleland D."/>
            <person name="Saunders E."/>
            <person name="Lapidus A."/>
            <person name="Nolan M."/>
            <person name="Lucas S."/>
            <person name="Hammon N."/>
            <person name="Deshpande S."/>
            <person name="Cheng J.F."/>
            <person name="Tapia R."/>
            <person name="Han C."/>
            <person name="Goodwin L."/>
            <person name="Pitluck S."/>
            <person name="Liolios K."/>
            <person name="Pagani I."/>
            <person name="Ivanova N."/>
            <person name="Mavromatis K."/>
            <person name="Pati A."/>
            <person name="Chen A."/>
            <person name="Palaniappan K."/>
            <person name="Land M."/>
            <person name="Hauser L."/>
            <person name="Chang Y.J."/>
            <person name="Jeffries C.D."/>
            <person name="Detter J.C."/>
            <person name="Beck B."/>
            <person name="Woyke T."/>
            <person name="Bristow J."/>
            <person name="Eisen J.A."/>
            <person name="Markowitz V."/>
            <person name="Hugenholtz P."/>
            <person name="Kyrpides N.C."/>
            <person name="Klenk H.P."/>
        </authorList>
    </citation>
    <scope>NUCLEOTIDE SEQUENCE [LARGE SCALE GENOMIC DNA]</scope>
    <source>
        <strain evidence="16">ATCC 43644 / DSM 9630 / IS1B</strain>
    </source>
</reference>
<dbReference type="EC" id="2.7.13.3" evidence="2"/>
<dbReference type="eggNOG" id="COG2205">
    <property type="taxonomic scope" value="Bacteria"/>
</dbReference>
<reference key="1">
    <citation type="submission" date="2010-11" db="EMBL/GenBank/DDBJ databases">
        <title>The complete sequence of chromosome of Isophaera pallida ATCC 43644.</title>
        <authorList>
            <consortium name="US DOE Joint Genome Institute (JGI-PGF)"/>
            <person name="Lucas S."/>
            <person name="Copeland A."/>
            <person name="Lapidus A."/>
            <person name="Bruce D."/>
            <person name="Goodwin L."/>
            <person name="Pitluck S."/>
            <person name="Kyrpides N."/>
            <person name="Mavromatis K."/>
            <person name="Pagani I."/>
            <person name="Ivanova N."/>
            <person name="Saunders E."/>
            <person name="Brettin T."/>
            <person name="Detter J.C."/>
            <person name="Han C."/>
            <person name="Tapia R."/>
            <person name="Land M."/>
            <person name="Hauser L."/>
            <person name="Markowitz V."/>
            <person name="Cheng J.-F."/>
            <person name="Hugenholtz P."/>
            <person name="Woyke T."/>
            <person name="Wu D."/>
            <person name="Eisen J.A."/>
        </authorList>
    </citation>
    <scope>NUCLEOTIDE SEQUENCE</scope>
    <source>
        <strain>ATCC 43644</strain>
    </source>
</reference>
<dbReference type="FunCoup" id="E8QWD0">
    <property type="interactions" value="209"/>
</dbReference>
<feature type="domain" description="Response regulatory" evidence="12">
    <location>
        <begin position="954"/>
        <end position="1071"/>
    </location>
</feature>
<dbReference type="InParanoid" id="E8QWD0"/>
<dbReference type="Pfam" id="PF00512">
    <property type="entry name" value="HisKA"/>
    <property type="match status" value="1"/>
</dbReference>
<dbReference type="InterPro" id="IPR005467">
    <property type="entry name" value="His_kinase_dom"/>
</dbReference>
<dbReference type="PANTHER" id="PTHR45339">
    <property type="entry name" value="HYBRID SIGNAL TRANSDUCTION HISTIDINE KINASE J"/>
    <property type="match status" value="1"/>
</dbReference>
<dbReference type="InterPro" id="IPR004358">
    <property type="entry name" value="Sig_transdc_His_kin-like_C"/>
</dbReference>
<accession>E8QWD0</accession>
<evidence type="ECO:0000256" key="9">
    <source>
        <dbReference type="PROSITE-ProRule" id="PRU00169"/>
    </source>
</evidence>
<evidence type="ECO:0000256" key="6">
    <source>
        <dbReference type="ARBA" id="ARBA00022777"/>
    </source>
</evidence>
<dbReference type="GO" id="GO:0000155">
    <property type="term" value="F:phosphorelay sensor kinase activity"/>
    <property type="evidence" value="ECO:0007669"/>
    <property type="project" value="InterPro"/>
</dbReference>
<dbReference type="SMART" id="SM00387">
    <property type="entry name" value="HATPase_c"/>
    <property type="match status" value="1"/>
</dbReference>
<dbReference type="PROSITE" id="PS50109">
    <property type="entry name" value="HIS_KIN"/>
    <property type="match status" value="1"/>
</dbReference>
<dbReference type="InterPro" id="IPR003661">
    <property type="entry name" value="HisK_dim/P_dom"/>
</dbReference>
<dbReference type="Gene3D" id="3.30.450.20">
    <property type="entry name" value="PAS domain"/>
    <property type="match status" value="2"/>
</dbReference>
<feature type="modified residue" description="4-aspartylphosphate" evidence="9">
    <location>
        <position position="1003"/>
    </location>
</feature>
<feature type="domain" description="PAS" evidence="13">
    <location>
        <begin position="186"/>
        <end position="231"/>
    </location>
</feature>
<keyword evidence="3 9" id="KW-0597">Phosphoprotein</keyword>
<dbReference type="SUPFAM" id="SSF52172">
    <property type="entry name" value="CheY-like"/>
    <property type="match status" value="2"/>
</dbReference>
<dbReference type="Gene3D" id="1.10.287.130">
    <property type="match status" value="1"/>
</dbReference>
<keyword evidence="4" id="KW-0808">Transferase</keyword>
<evidence type="ECO:0000259" key="14">
    <source>
        <dbReference type="PROSITE" id="PS50113"/>
    </source>
</evidence>
<dbReference type="SMART" id="SM00091">
    <property type="entry name" value="PAS"/>
    <property type="match status" value="2"/>
</dbReference>
<gene>
    <name evidence="15" type="ordered locus">Isop_0220</name>
</gene>
<dbReference type="KEGG" id="ipa:Isop_0220"/>
<evidence type="ECO:0000259" key="12">
    <source>
        <dbReference type="PROSITE" id="PS50110"/>
    </source>
</evidence>
<feature type="domain" description="Histidine kinase" evidence="11">
    <location>
        <begin position="434"/>
        <end position="666"/>
    </location>
</feature>
<feature type="compositionally biased region" description="Polar residues" evidence="10">
    <location>
        <begin position="1"/>
        <end position="15"/>
    </location>
</feature>
<feature type="domain" description="Response regulatory" evidence="12">
    <location>
        <begin position="785"/>
        <end position="903"/>
    </location>
</feature>
<keyword evidence="16" id="KW-1185">Reference proteome</keyword>
<feature type="region of interest" description="Disordered" evidence="10">
    <location>
        <begin position="1"/>
        <end position="42"/>
    </location>
</feature>
<feature type="compositionally biased region" description="Pro residues" evidence="10">
    <location>
        <begin position="720"/>
        <end position="731"/>
    </location>
</feature>
<dbReference type="InterPro" id="IPR036097">
    <property type="entry name" value="HisK_dim/P_sf"/>
</dbReference>
<dbReference type="SUPFAM" id="SSF55785">
    <property type="entry name" value="PYP-like sensor domain (PAS domain)"/>
    <property type="match status" value="2"/>
</dbReference>
<dbReference type="FunFam" id="1.10.287.130:FF:000002">
    <property type="entry name" value="Two-component osmosensing histidine kinase"/>
    <property type="match status" value="1"/>
</dbReference>
<dbReference type="CDD" id="cd00156">
    <property type="entry name" value="REC"/>
    <property type="match status" value="1"/>
</dbReference>
<keyword evidence="5" id="KW-0547">Nucleotide-binding</keyword>
<dbReference type="PROSITE" id="PS50113">
    <property type="entry name" value="PAC"/>
    <property type="match status" value="2"/>
</dbReference>
<dbReference type="FunFam" id="3.30.565.10:FF:000078">
    <property type="entry name" value="Two-component sensor histidine kinase"/>
    <property type="match status" value="1"/>
</dbReference>
<dbReference type="Pfam" id="PF02518">
    <property type="entry name" value="HATPase_c"/>
    <property type="match status" value="1"/>
</dbReference>
<dbReference type="PRINTS" id="PR00344">
    <property type="entry name" value="BCTRLSENSOR"/>
</dbReference>
<proteinExistence type="predicted"/>
<evidence type="ECO:0000259" key="11">
    <source>
        <dbReference type="PROSITE" id="PS50109"/>
    </source>
</evidence>
<dbReference type="GO" id="GO:0005524">
    <property type="term" value="F:ATP binding"/>
    <property type="evidence" value="ECO:0007669"/>
    <property type="project" value="UniProtKB-KW"/>
</dbReference>
<feature type="domain" description="PAC" evidence="14">
    <location>
        <begin position="235"/>
        <end position="287"/>
    </location>
</feature>
<dbReference type="SMART" id="SM00448">
    <property type="entry name" value="REC"/>
    <property type="match status" value="1"/>
</dbReference>
<keyword evidence="8" id="KW-0902">Two-component regulatory system</keyword>
<dbReference type="Pfam" id="PF08447">
    <property type="entry name" value="PAS_3"/>
    <property type="match status" value="1"/>
</dbReference>
<evidence type="ECO:0000259" key="13">
    <source>
        <dbReference type="PROSITE" id="PS50112"/>
    </source>
</evidence>
<dbReference type="PROSITE" id="PS50112">
    <property type="entry name" value="PAS"/>
    <property type="match status" value="1"/>
</dbReference>
<evidence type="ECO:0000256" key="4">
    <source>
        <dbReference type="ARBA" id="ARBA00022679"/>
    </source>
</evidence>
<dbReference type="InterPro" id="IPR036890">
    <property type="entry name" value="HATPase_C_sf"/>
</dbReference>
<dbReference type="SUPFAM" id="SSF47384">
    <property type="entry name" value="Homodimeric domain of signal transducing histidine kinase"/>
    <property type="match status" value="1"/>
</dbReference>
<dbReference type="eggNOG" id="COG0784">
    <property type="taxonomic scope" value="Bacteria"/>
</dbReference>
<dbReference type="InterPro" id="IPR001789">
    <property type="entry name" value="Sig_transdc_resp-reg_receiver"/>
</dbReference>
<keyword evidence="7" id="KW-0067">ATP-binding</keyword>
<evidence type="ECO:0000256" key="3">
    <source>
        <dbReference type="ARBA" id="ARBA00022553"/>
    </source>
</evidence>
<evidence type="ECO:0000256" key="5">
    <source>
        <dbReference type="ARBA" id="ARBA00022741"/>
    </source>
</evidence>
<dbReference type="InterPro" id="IPR011006">
    <property type="entry name" value="CheY-like_superfamily"/>
</dbReference>
<dbReference type="STRING" id="575540.Isop_0220"/>
<evidence type="ECO:0000313" key="15">
    <source>
        <dbReference type="EMBL" id="ADV60817.1"/>
    </source>
</evidence>
<dbReference type="NCBIfam" id="TIGR00229">
    <property type="entry name" value="sensory_box"/>
    <property type="match status" value="2"/>
</dbReference>
<feature type="domain" description="PAC" evidence="14">
    <location>
        <begin position="364"/>
        <end position="416"/>
    </location>
</feature>
<feature type="region of interest" description="Disordered" evidence="10">
    <location>
        <begin position="698"/>
        <end position="748"/>
    </location>
</feature>
<dbReference type="SUPFAM" id="SSF55874">
    <property type="entry name" value="ATPase domain of HSP90 chaperone/DNA topoisomerase II/histidine kinase"/>
    <property type="match status" value="1"/>
</dbReference>
<comment type="catalytic activity">
    <reaction evidence="1">
        <text>ATP + protein L-histidine = ADP + protein N-phospho-L-histidine.</text>
        <dbReference type="EC" id="2.7.13.3"/>
    </reaction>
</comment>
<dbReference type="Gene3D" id="3.40.50.2300">
    <property type="match status" value="2"/>
</dbReference>
<evidence type="ECO:0000256" key="2">
    <source>
        <dbReference type="ARBA" id="ARBA00012438"/>
    </source>
</evidence>
<feature type="region of interest" description="Disordered" evidence="10">
    <location>
        <begin position="910"/>
        <end position="943"/>
    </location>
</feature>
<dbReference type="EMBL" id="CP002353">
    <property type="protein sequence ID" value="ADV60817.1"/>
    <property type="molecule type" value="Genomic_DNA"/>
</dbReference>
<dbReference type="OrthoDB" id="9762493at2"/>
<dbReference type="Proteomes" id="UP000008631">
    <property type="component" value="Chromosome"/>
</dbReference>
<evidence type="ECO:0000256" key="10">
    <source>
        <dbReference type="SAM" id="MobiDB-lite"/>
    </source>
</evidence>
<dbReference type="PROSITE" id="PS50110">
    <property type="entry name" value="RESPONSE_REGULATORY"/>
    <property type="match status" value="2"/>
</dbReference>
<dbReference type="eggNOG" id="COG0745">
    <property type="taxonomic scope" value="Bacteria"/>
</dbReference>
<dbReference type="CDD" id="cd00082">
    <property type="entry name" value="HisKA"/>
    <property type="match status" value="1"/>
</dbReference>
<evidence type="ECO:0000313" key="16">
    <source>
        <dbReference type="Proteomes" id="UP000008631"/>
    </source>
</evidence>
<sequence length="1093" mass="119447">MTDSSASARLNSPILSNGARDGVSTTTAPASEPLSDTEARTGSWRQGWRWLEPFGLAVTAGWLALSPGLTQWISLSAQQINLVGMSLITLTAWGWWSRVRTDQRTARRGWHPNYAPHPTPTPIVTGLQTIGVHAVSHASTTSTASTDDPVHLEGEMGRLRARFIASIKRAGLNYWDFDFATNRFIFSSTYKSLLGYENRELPDNANTWRERIHPNDRDLALNALEAAREGRDPILCFSHRLKTKDGGYRWVLAHGVVLRDEAGVPRHITGLILDLTSQRHNQVELRLMHAVVDHAADAVAITSSAHGRHRAIVYANPTFMDWLGMDASSYFELLGREIEEFFCLEDQPSSDASSATISISGRNLARETLLKRRDGSTLEVDLQVFTIPGEREADLRLVWVARDISVRKRFEAQLVEAKRIADQANEAKTRFLAGMSHEIRTPLNSVLGMTRLLMDTPLTAEQRDLAAAIQSSGESLLELVNGVLDLSKIESGRMELEHASMSPRGVVESVLDMIAATAERKGLEVAARVAEDVPERVRGDAAKLRQVLVNLASNAVKFTASGSVTIDVITLGQCPLRPGRDSVSDRPGLILSFTVRDTGVGIAPDKVSRLFDAYRQADASITRLYGGTGLGLAISKKLVELMGGEIEVESEPGRGSIFRFTIRVEPDSSHPVRSGLDNDRDQTQTHLPVSELMAHLERHSNTPTSPVPVNPAERASALAPPAPSSSPPPPSLDDSFLGLGSGDPSVSDVSLHQENWLTSSIWERDSESPTSTSSLLTLAIPPGRRLLIVGGHPLFQALLADQIRDWGVQVDRIDDQLESLQAARQSESRYDVVLLDASAHAALESLRSDPQAPPLIVAASRSQADNLHRSWSSPSAEVSAPPWVIVPKPVKPSKLARALASILADEGIDPPSKFGSAQSNSDSSSTLISLSDSNESEERPVGFDRDFARRHPLDILLADDVATNRKLMELTLARLGYTPDSVADGAQVLEALRQRDYDVILLDLEMPVLDGLATTQVIRREWPPESQPWLIALTARALASDRAECLAAGMEDYLAKPLRIDELTAALARAFRARGRFRPPPRQEEDNAPASTT</sequence>
<dbReference type="PANTHER" id="PTHR45339:SF1">
    <property type="entry name" value="HYBRID SIGNAL TRANSDUCTION HISTIDINE KINASE J"/>
    <property type="match status" value="1"/>
</dbReference>
<dbReference type="SMART" id="SM00086">
    <property type="entry name" value="PAC"/>
    <property type="match status" value="2"/>
</dbReference>
<dbReference type="Pfam" id="PF13426">
    <property type="entry name" value="PAS_9"/>
    <property type="match status" value="1"/>
</dbReference>
<dbReference type="AlphaFoldDB" id="E8QWD0"/>
<dbReference type="InterPro" id="IPR003594">
    <property type="entry name" value="HATPase_dom"/>
</dbReference>